<feature type="compositionally biased region" description="Low complexity" evidence="1">
    <location>
        <begin position="330"/>
        <end position="340"/>
    </location>
</feature>
<dbReference type="AlphaFoldDB" id="A0A9W6YDC9"/>
<evidence type="ECO:0000256" key="1">
    <source>
        <dbReference type="SAM" id="MobiDB-lite"/>
    </source>
</evidence>
<dbReference type="SUPFAM" id="SSF46565">
    <property type="entry name" value="Chaperone J-domain"/>
    <property type="match status" value="1"/>
</dbReference>
<dbReference type="GO" id="GO:0072583">
    <property type="term" value="P:clathrin-dependent endocytosis"/>
    <property type="evidence" value="ECO:0007669"/>
    <property type="project" value="TreeGrafter"/>
</dbReference>
<dbReference type="Gene3D" id="1.10.287.110">
    <property type="entry name" value="DnaJ domain"/>
    <property type="match status" value="1"/>
</dbReference>
<proteinExistence type="predicted"/>
<dbReference type="CDD" id="cd06257">
    <property type="entry name" value="DnaJ"/>
    <property type="match status" value="1"/>
</dbReference>
<dbReference type="FunFam" id="1.10.287.110:FF:000002">
    <property type="entry name" value="putative tyrosine-protein phosphatase auxilin isoform X2"/>
    <property type="match status" value="1"/>
</dbReference>
<feature type="compositionally biased region" description="Polar residues" evidence="1">
    <location>
        <begin position="284"/>
        <end position="306"/>
    </location>
</feature>
<keyword evidence="3" id="KW-1185">Reference proteome</keyword>
<dbReference type="OrthoDB" id="1717591at2759"/>
<feature type="compositionally biased region" description="Basic and acidic residues" evidence="1">
    <location>
        <begin position="438"/>
        <end position="447"/>
    </location>
</feature>
<evidence type="ECO:0000313" key="3">
    <source>
        <dbReference type="Proteomes" id="UP001165121"/>
    </source>
</evidence>
<reference evidence="2" key="1">
    <citation type="submission" date="2023-04" db="EMBL/GenBank/DDBJ databases">
        <title>Phytophthora fragariaefolia NBRC 109709.</title>
        <authorList>
            <person name="Ichikawa N."/>
            <person name="Sato H."/>
            <person name="Tonouchi N."/>
        </authorList>
    </citation>
    <scope>NUCLEOTIDE SEQUENCE</scope>
    <source>
        <strain evidence="2">NBRC 109709</strain>
    </source>
</reference>
<dbReference type="GO" id="GO:0031982">
    <property type="term" value="C:vesicle"/>
    <property type="evidence" value="ECO:0007669"/>
    <property type="project" value="TreeGrafter"/>
</dbReference>
<dbReference type="InterPro" id="IPR001623">
    <property type="entry name" value="DnaJ_domain"/>
</dbReference>
<feature type="compositionally biased region" description="Basic and acidic residues" evidence="1">
    <location>
        <begin position="482"/>
        <end position="511"/>
    </location>
</feature>
<name>A0A9W6YDC9_9STRA</name>
<gene>
    <name evidence="2" type="ORF">Pfra01_002637700</name>
</gene>
<dbReference type="GO" id="GO:0030276">
    <property type="term" value="F:clathrin binding"/>
    <property type="evidence" value="ECO:0007669"/>
    <property type="project" value="TreeGrafter"/>
</dbReference>
<dbReference type="EMBL" id="BSXT01005511">
    <property type="protein sequence ID" value="GMF60727.1"/>
    <property type="molecule type" value="Genomic_DNA"/>
</dbReference>
<dbReference type="GO" id="GO:0072318">
    <property type="term" value="P:clathrin coat disassembly"/>
    <property type="evidence" value="ECO:0007669"/>
    <property type="project" value="TreeGrafter"/>
</dbReference>
<feature type="compositionally biased region" description="Polar residues" evidence="1">
    <location>
        <begin position="393"/>
        <end position="412"/>
    </location>
</feature>
<dbReference type="PANTHER" id="PTHR23172">
    <property type="entry name" value="AUXILIN/CYCLIN G-ASSOCIATED KINASE-RELATED"/>
    <property type="match status" value="1"/>
</dbReference>
<comment type="caution">
    <text evidence="2">The sequence shown here is derived from an EMBL/GenBank/DDBJ whole genome shotgun (WGS) entry which is preliminary data.</text>
</comment>
<organism evidence="2 3">
    <name type="scientific">Phytophthora fragariaefolia</name>
    <dbReference type="NCBI Taxonomy" id="1490495"/>
    <lineage>
        <taxon>Eukaryota</taxon>
        <taxon>Sar</taxon>
        <taxon>Stramenopiles</taxon>
        <taxon>Oomycota</taxon>
        <taxon>Peronosporomycetes</taxon>
        <taxon>Peronosporales</taxon>
        <taxon>Peronosporaceae</taxon>
        <taxon>Phytophthora</taxon>
    </lineage>
</organism>
<feature type="compositionally biased region" description="Low complexity" evidence="1">
    <location>
        <begin position="272"/>
        <end position="283"/>
    </location>
</feature>
<evidence type="ECO:0000313" key="2">
    <source>
        <dbReference type="EMBL" id="GMF60727.1"/>
    </source>
</evidence>
<feature type="region of interest" description="Disordered" evidence="1">
    <location>
        <begin position="263"/>
        <end position="511"/>
    </location>
</feature>
<accession>A0A9W6YDC9</accession>
<protein>
    <submittedName>
        <fullName evidence="2">Unnamed protein product</fullName>
    </submittedName>
</protein>
<sequence length="627" mass="68491">MSFPILLNLNNQVATHQFRYRFSQPIDFSQYEIALASISIYYSWRAITAQRQNNSFKIIWPTASTTTTYTITLPDGTYSASDINNYLQYWSIQNNLYLTNNATGTNYYFISCAENPSSYALQFTLQPVKNITGYTAASGFPTMPVTAYTPQLQVDNSAFGSIIGFSPATYPAAQTTSVYAVNSNLVPQIDPTAAVVITCSNLYNPIANNNQVLHTFTSAGVEYGGLITTSQGQGLAYCPMQGGRNRTSTSHFYYPPKHIWLMHGGQPPKRQGSGSALGDSASSIQSVKAAQAVESSNFHRSTSSPGFEQGRPAKYSDRAPGSGNGDARHSNASSRASSTSGDKKSMSRTSSGSKNVAPPQADLEDFLSGGQQSPRGGETTPAPSPPKKDVNLMSDSGWNDAPATSAQPSNANADFLNSMDPLVARAAPAQQVSPSKAVQREQPKFDDDNGQTVGPVTMAEMEAHSKSTSDGSNVYNPSLVDKSTKSDDVRRAMEERERQVQRDVERARDELRKREEAARNLSAMKDSANSVLGPRLKAWAEDNGRVKNIRTLLSTMHQVMWEDCKWSEVNMGKLIQPNDVKKHYRKAMIVVHPDKAGGRNAEQLLIAERVFAALNTAWEDFQKTNPC</sequence>
<dbReference type="GO" id="GO:0005737">
    <property type="term" value="C:cytoplasm"/>
    <property type="evidence" value="ECO:0007669"/>
    <property type="project" value="TreeGrafter"/>
</dbReference>
<dbReference type="InterPro" id="IPR036869">
    <property type="entry name" value="J_dom_sf"/>
</dbReference>
<dbReference type="PANTHER" id="PTHR23172:SF19">
    <property type="entry name" value="J DOMAIN-CONTAINING PROTEIN"/>
    <property type="match status" value="1"/>
</dbReference>
<dbReference type="Proteomes" id="UP001165121">
    <property type="component" value="Unassembled WGS sequence"/>
</dbReference>